<protein>
    <submittedName>
        <fullName evidence="1">Uncharacterized protein</fullName>
    </submittedName>
</protein>
<evidence type="ECO:0000313" key="1">
    <source>
        <dbReference type="EMBL" id="CAE0372659.1"/>
    </source>
</evidence>
<proteinExistence type="predicted"/>
<name>A0A7S3NNT0_9STRA</name>
<dbReference type="AlphaFoldDB" id="A0A7S3NNT0"/>
<reference evidence="1" key="1">
    <citation type="submission" date="2021-01" db="EMBL/GenBank/DDBJ databases">
        <authorList>
            <person name="Corre E."/>
            <person name="Pelletier E."/>
            <person name="Niang G."/>
            <person name="Scheremetjew M."/>
            <person name="Finn R."/>
            <person name="Kale V."/>
            <person name="Holt S."/>
            <person name="Cochrane G."/>
            <person name="Meng A."/>
            <person name="Brown T."/>
            <person name="Cohen L."/>
        </authorList>
    </citation>
    <scope>NUCLEOTIDE SEQUENCE</scope>
    <source>
        <strain evidence="1">CCMP1510</strain>
    </source>
</reference>
<sequence>MIRQLGLSTSCRRNFSGETGLIKRAHVPLIKFLGKRNHVKRDQTKDIKETKEVKPPTSTAHAKQDITPIIMNPQDTQNFLALGAFYGRPPVSDEEIAAVASGGATLLE</sequence>
<gene>
    <name evidence="1" type="ORF">ALAG00032_LOCUS13444</name>
</gene>
<accession>A0A7S3NNT0</accession>
<dbReference type="EMBL" id="HBIJ01020597">
    <property type="protein sequence ID" value="CAE0372659.1"/>
    <property type="molecule type" value="Transcribed_RNA"/>
</dbReference>
<organism evidence="1">
    <name type="scientific">Aureoumbra lagunensis</name>
    <dbReference type="NCBI Taxonomy" id="44058"/>
    <lineage>
        <taxon>Eukaryota</taxon>
        <taxon>Sar</taxon>
        <taxon>Stramenopiles</taxon>
        <taxon>Ochrophyta</taxon>
        <taxon>Pelagophyceae</taxon>
        <taxon>Pelagomonadales</taxon>
        <taxon>Aureoumbra</taxon>
    </lineage>
</organism>